<keyword evidence="7" id="KW-0833">Ubl conjugation pathway</keyword>
<keyword evidence="6" id="KW-0677">Repeat</keyword>
<feature type="repeat" description="WD" evidence="10">
    <location>
        <begin position="209"/>
        <end position="243"/>
    </location>
</feature>
<dbReference type="Proteomes" id="UP000053105">
    <property type="component" value="Unassembled WGS sequence"/>
</dbReference>
<evidence type="ECO:0000256" key="11">
    <source>
        <dbReference type="SAM" id="MobiDB-lite"/>
    </source>
</evidence>
<keyword evidence="5 10" id="KW-0853">WD repeat</keyword>
<evidence type="ECO:0000256" key="3">
    <source>
        <dbReference type="ARBA" id="ARBA00004906"/>
    </source>
</evidence>
<evidence type="ECO:0000256" key="5">
    <source>
        <dbReference type="ARBA" id="ARBA00022574"/>
    </source>
</evidence>
<evidence type="ECO:0000313" key="13">
    <source>
        <dbReference type="EMBL" id="KOX76263.1"/>
    </source>
</evidence>
<dbReference type="SMART" id="SM00320">
    <property type="entry name" value="WD40"/>
    <property type="match status" value="3"/>
</dbReference>
<dbReference type="GO" id="GO:0005737">
    <property type="term" value="C:cytoplasm"/>
    <property type="evidence" value="ECO:0007669"/>
    <property type="project" value="UniProtKB-SubCell"/>
</dbReference>
<dbReference type="FunFam" id="2.130.10.10:FF:001037">
    <property type="entry name" value="Blast:DDB1-and CUL4-associated factor 12"/>
    <property type="match status" value="1"/>
</dbReference>
<evidence type="ECO:0000256" key="10">
    <source>
        <dbReference type="PROSITE-ProRule" id="PRU00221"/>
    </source>
</evidence>
<evidence type="ECO:0000256" key="2">
    <source>
        <dbReference type="ARBA" id="ARBA00004496"/>
    </source>
</evidence>
<dbReference type="InterPro" id="IPR036322">
    <property type="entry name" value="WD40_repeat_dom_sf"/>
</dbReference>
<evidence type="ECO:0000313" key="14">
    <source>
        <dbReference type="Proteomes" id="UP000053105"/>
    </source>
</evidence>
<dbReference type="OrthoDB" id="9610195at2759"/>
<dbReference type="AlphaFoldDB" id="A0A0M9A5C4"/>
<reference evidence="13 14" key="1">
    <citation type="submission" date="2015-07" db="EMBL/GenBank/DDBJ databases">
        <title>The genome of Melipona quadrifasciata.</title>
        <authorList>
            <person name="Pan H."/>
            <person name="Kapheim K."/>
        </authorList>
    </citation>
    <scope>NUCLEOTIDE SEQUENCE [LARGE SCALE GENOMIC DNA]</scope>
    <source>
        <strain evidence="13">0111107301</strain>
        <tissue evidence="13">Whole body</tissue>
    </source>
</reference>
<dbReference type="PANTHER" id="PTHR19860">
    <property type="entry name" value="DDB1- AND CUL4-ASSOCIATED FACTOR 12-RELATED"/>
    <property type="match status" value="1"/>
</dbReference>
<protein>
    <submittedName>
        <fullName evidence="13">DDB1-and CUL4-associated factor 12</fullName>
    </submittedName>
</protein>
<accession>A0A0M9A5C4</accession>
<dbReference type="InterPro" id="IPR001680">
    <property type="entry name" value="WD40_rpt"/>
</dbReference>
<dbReference type="STRING" id="166423.A0A0M9A5C4"/>
<evidence type="ECO:0000256" key="4">
    <source>
        <dbReference type="ARBA" id="ARBA00022490"/>
    </source>
</evidence>
<dbReference type="PANTHER" id="PTHR19860:SF16">
    <property type="entry name" value="DDB1- AND CUL4-ASSOCIATED FACTOR 12"/>
    <property type="match status" value="1"/>
</dbReference>
<dbReference type="Gene3D" id="2.130.10.10">
    <property type="entry name" value="YVTN repeat-like/Quinoprotein amine dehydrogenase"/>
    <property type="match status" value="2"/>
</dbReference>
<gene>
    <name evidence="13" type="ORF">WN51_11592</name>
</gene>
<feature type="region of interest" description="Disordered" evidence="11">
    <location>
        <begin position="1"/>
        <end position="22"/>
    </location>
</feature>
<organism evidence="13 14">
    <name type="scientific">Melipona quadrifasciata</name>
    <dbReference type="NCBI Taxonomy" id="166423"/>
    <lineage>
        <taxon>Eukaryota</taxon>
        <taxon>Metazoa</taxon>
        <taxon>Ecdysozoa</taxon>
        <taxon>Arthropoda</taxon>
        <taxon>Hexapoda</taxon>
        <taxon>Insecta</taxon>
        <taxon>Pterygota</taxon>
        <taxon>Neoptera</taxon>
        <taxon>Endopterygota</taxon>
        <taxon>Hymenoptera</taxon>
        <taxon>Apocrita</taxon>
        <taxon>Aculeata</taxon>
        <taxon>Apoidea</taxon>
        <taxon>Anthophila</taxon>
        <taxon>Apidae</taxon>
        <taxon>Melipona</taxon>
    </lineage>
</organism>
<sequence>MAETQRMTVYGRHPPCASGNRLEERRARRLALRLERNRKSDKPDDFICYESSDDEAETVSEGKQFLRTSFNFVDYVRARETNTREVRKINQEYGFRHILTHDLFKEYSVSLNNMNKVFCSQWLSDRQVVFGTKCNKLMVYDVATQKLDQIPSLHGRQINSGGNAVPEQQCGIHSVQINPSRTLLSTGARNSNEIAIYRLPTLDPVCVGEGGHRDWIFDMCWLDDEFLVSGSRDTKMALWRIDNDLAEAPDKADVPTHRLIQPVCVKECRSAQKVRALVFNRTYKEIAAITLNNFIHIWSAETFRQKISRKLPVCQENVCLAVQDDGVYAVGCRSYTLLLDARTVQPIKRIPSRYSGCGIRSVSFQGSVLTIGTGLGMMFFYDVRAQKYLESSINSNRIVVLKASKGYVLVYLTEISGVKDFRFSQRQLFEIELFPDEEYIDGFQNVKYTPAIYTHCYDGSGTRLFTAGGPLPVNLYGNYAGLWQ</sequence>
<evidence type="ECO:0000259" key="12">
    <source>
        <dbReference type="Pfam" id="PF23760"/>
    </source>
</evidence>
<dbReference type="InterPro" id="IPR051191">
    <property type="entry name" value="DCAF12"/>
</dbReference>
<dbReference type="Pfam" id="PF23760">
    <property type="entry name" value="Beta-prop_DCAF12"/>
    <property type="match status" value="1"/>
</dbReference>
<dbReference type="InterPro" id="IPR015943">
    <property type="entry name" value="WD40/YVTN_repeat-like_dom_sf"/>
</dbReference>
<evidence type="ECO:0000256" key="6">
    <source>
        <dbReference type="ARBA" id="ARBA00022737"/>
    </source>
</evidence>
<dbReference type="SUPFAM" id="SSF50978">
    <property type="entry name" value="WD40 repeat-like"/>
    <property type="match status" value="1"/>
</dbReference>
<name>A0A0M9A5C4_9HYME</name>
<dbReference type="EMBL" id="KQ435750">
    <property type="protein sequence ID" value="KOX76263.1"/>
    <property type="molecule type" value="Genomic_DNA"/>
</dbReference>
<comment type="similarity">
    <text evidence="9">Belongs to the WD repeat DCAF12 family.</text>
</comment>
<comment type="subcellular location">
    <subcellularLocation>
        <location evidence="2">Cytoplasm</location>
    </subcellularLocation>
    <subcellularLocation>
        <location evidence="1">Nucleus</location>
    </subcellularLocation>
</comment>
<proteinExistence type="inferred from homology"/>
<comment type="pathway">
    <text evidence="3">Protein modification; protein ubiquitination.</text>
</comment>
<evidence type="ECO:0000256" key="1">
    <source>
        <dbReference type="ARBA" id="ARBA00004123"/>
    </source>
</evidence>
<dbReference type="GO" id="GO:0005634">
    <property type="term" value="C:nucleus"/>
    <property type="evidence" value="ECO:0007669"/>
    <property type="project" value="UniProtKB-SubCell"/>
</dbReference>
<feature type="domain" description="DDB1- and CUL4-associated factor 12 beta-propeller" evidence="12">
    <location>
        <begin position="102"/>
        <end position="483"/>
    </location>
</feature>
<dbReference type="InterPro" id="IPR056151">
    <property type="entry name" value="Beta-prop_DCAF12"/>
</dbReference>
<evidence type="ECO:0000256" key="8">
    <source>
        <dbReference type="ARBA" id="ARBA00023242"/>
    </source>
</evidence>
<keyword evidence="4" id="KW-0963">Cytoplasm</keyword>
<dbReference type="GO" id="GO:0080008">
    <property type="term" value="C:Cul4-RING E3 ubiquitin ligase complex"/>
    <property type="evidence" value="ECO:0007669"/>
    <property type="project" value="TreeGrafter"/>
</dbReference>
<keyword evidence="8" id="KW-0539">Nucleus</keyword>
<keyword evidence="14" id="KW-1185">Reference proteome</keyword>
<evidence type="ECO:0000256" key="9">
    <source>
        <dbReference type="ARBA" id="ARBA00038022"/>
    </source>
</evidence>
<evidence type="ECO:0000256" key="7">
    <source>
        <dbReference type="ARBA" id="ARBA00022786"/>
    </source>
</evidence>
<dbReference type="PROSITE" id="PS50082">
    <property type="entry name" value="WD_REPEATS_2"/>
    <property type="match status" value="1"/>
</dbReference>